<keyword evidence="2 4" id="KW-0812">Transmembrane</keyword>
<feature type="transmembrane region" description="Helical" evidence="2">
    <location>
        <begin position="244"/>
        <end position="263"/>
    </location>
</feature>
<evidence type="ECO:0000313" key="5">
    <source>
        <dbReference type="Proteomes" id="UP001596410"/>
    </source>
</evidence>
<sequence>MSDEELLEKLLQFSDLLTTNNIFISGLRIMGWGILLFLKMIVDSLEGLVNNVLTLTDFFMSEPVQSFLDTIQPALYVLLAFSLAMIGFRLIFNKEKNRAEIPMNLFISIMTISLLTFGMGQVNEFTGDAVDVAQVDTGSFTTSDRVMMDYITDIAIYDDHNWETPGVEEQHHVAPTNIDKISINETITREFEKANGDQLSEQGKRIIMNKVGLESNGEEGLVEIGKSGMFDFLPENYYRWHIDWFTAIVTLGVMAFTMVLISIKIAKLCFELGFNHIVALIMAYADISTGQRLKMIIKNIGSIFASLIMIFLSLRVYMYYTTFIGENLEGIGYLVALIAGSLAVIDGPNIVQKLFGIDAGLKNAWHVAMGGYLASKTLGPPAKKAAGAIASGGTSAVVNTGAGAAGAVAGMAGGKGKSKGSEQNKQSPSPTKSDMNQGKKQQRQEPSPMQSLKGDSQPPKNEGQEQMPNQHRAEQRTIGQYLKDRTKNPLGQNPKVQGAKRTYDLSRNTTENRNSKRKQRERRS</sequence>
<feature type="transmembrane region" description="Helical" evidence="2">
    <location>
        <begin position="331"/>
        <end position="351"/>
    </location>
</feature>
<dbReference type="EMBL" id="JBHSZV010000014">
    <property type="protein sequence ID" value="MFC7061670.1"/>
    <property type="molecule type" value="Genomic_DNA"/>
</dbReference>
<dbReference type="Proteomes" id="UP001596410">
    <property type="component" value="Unassembled WGS sequence"/>
</dbReference>
<dbReference type="InterPro" id="IPR058521">
    <property type="entry name" value="DUF8208"/>
</dbReference>
<feature type="compositionally biased region" description="Basic residues" evidence="1">
    <location>
        <begin position="515"/>
        <end position="524"/>
    </location>
</feature>
<keyword evidence="5" id="KW-1185">Reference proteome</keyword>
<feature type="transmembrane region" description="Helical" evidence="2">
    <location>
        <begin position="21"/>
        <end position="42"/>
    </location>
</feature>
<keyword evidence="2" id="KW-1133">Transmembrane helix</keyword>
<evidence type="ECO:0000256" key="1">
    <source>
        <dbReference type="SAM" id="MobiDB-lite"/>
    </source>
</evidence>
<feature type="transmembrane region" description="Helical" evidence="2">
    <location>
        <begin position="300"/>
        <end position="319"/>
    </location>
</feature>
<organism evidence="4 5">
    <name type="scientific">Halobacillus seohaensis</name>
    <dbReference type="NCBI Taxonomy" id="447421"/>
    <lineage>
        <taxon>Bacteria</taxon>
        <taxon>Bacillati</taxon>
        <taxon>Bacillota</taxon>
        <taxon>Bacilli</taxon>
        <taxon>Bacillales</taxon>
        <taxon>Bacillaceae</taxon>
        <taxon>Halobacillus</taxon>
    </lineage>
</organism>
<dbReference type="InterPro" id="IPR058066">
    <property type="entry name" value="pXO2-14_N"/>
</dbReference>
<evidence type="ECO:0000313" key="4">
    <source>
        <dbReference type="EMBL" id="MFC7061670.1"/>
    </source>
</evidence>
<feature type="transmembrane region" description="Helical" evidence="2">
    <location>
        <begin position="104"/>
        <end position="122"/>
    </location>
</feature>
<evidence type="ECO:0000259" key="3">
    <source>
        <dbReference type="Pfam" id="PF26635"/>
    </source>
</evidence>
<comment type="caution">
    <text evidence="4">The sequence shown here is derived from an EMBL/GenBank/DDBJ whole genome shotgun (WGS) entry which is preliminary data.</text>
</comment>
<dbReference type="RefSeq" id="WP_204707139.1">
    <property type="nucleotide sequence ID" value="NZ_JBHSZV010000014.1"/>
</dbReference>
<feature type="transmembrane region" description="Helical" evidence="2">
    <location>
        <begin position="74"/>
        <end position="92"/>
    </location>
</feature>
<feature type="compositionally biased region" description="Polar residues" evidence="1">
    <location>
        <begin position="423"/>
        <end position="454"/>
    </location>
</feature>
<dbReference type="Pfam" id="PF26635">
    <property type="entry name" value="DUF8208"/>
    <property type="match status" value="1"/>
</dbReference>
<evidence type="ECO:0000256" key="2">
    <source>
        <dbReference type="SAM" id="Phobius"/>
    </source>
</evidence>
<accession>A0ABW2ELB9</accession>
<dbReference type="NCBIfam" id="NF045890">
    <property type="entry name" value="conj_pls20_p028"/>
    <property type="match status" value="1"/>
</dbReference>
<keyword evidence="2" id="KW-0472">Membrane</keyword>
<feature type="region of interest" description="Disordered" evidence="1">
    <location>
        <begin position="411"/>
        <end position="524"/>
    </location>
</feature>
<protein>
    <submittedName>
        <fullName evidence="4">PLS20_p028 family conjugation system transmembrane protein</fullName>
    </submittedName>
</protein>
<gene>
    <name evidence="4" type="ORF">ACFQIC_07330</name>
</gene>
<name>A0ABW2ELB9_9BACI</name>
<proteinExistence type="predicted"/>
<feature type="domain" description="DUF8208" evidence="3">
    <location>
        <begin position="19"/>
        <end position="372"/>
    </location>
</feature>
<reference evidence="5" key="1">
    <citation type="journal article" date="2019" name="Int. J. Syst. Evol. Microbiol.">
        <title>The Global Catalogue of Microorganisms (GCM) 10K type strain sequencing project: providing services to taxonomists for standard genome sequencing and annotation.</title>
        <authorList>
            <consortium name="The Broad Institute Genomics Platform"/>
            <consortium name="The Broad Institute Genome Sequencing Center for Infectious Disease"/>
            <person name="Wu L."/>
            <person name="Ma J."/>
        </authorList>
    </citation>
    <scope>NUCLEOTIDE SEQUENCE [LARGE SCALE GENOMIC DNA]</scope>
    <source>
        <strain evidence="5">CGMCC 4.1621</strain>
    </source>
</reference>